<comment type="subcellular location">
    <subcellularLocation>
        <location evidence="1">Cell membrane</location>
        <topology evidence="1">Single-pass membrane protein</topology>
    </subcellularLocation>
</comment>
<dbReference type="Pfam" id="PF04024">
    <property type="entry name" value="PspC"/>
    <property type="match status" value="1"/>
</dbReference>
<reference evidence="8" key="1">
    <citation type="submission" date="2019-09" db="EMBL/GenBank/DDBJ databases">
        <authorList>
            <person name="Teo W.F.A."/>
            <person name="Duangmal K."/>
        </authorList>
    </citation>
    <scope>NUCLEOTIDE SEQUENCE [LARGE SCALE GENOMIC DNA]</scope>
    <source>
        <strain evidence="8">K81G1</strain>
    </source>
</reference>
<dbReference type="OrthoDB" id="7359894at2"/>
<dbReference type="InterPro" id="IPR052027">
    <property type="entry name" value="PspC"/>
</dbReference>
<dbReference type="PANTHER" id="PTHR33885:SF3">
    <property type="entry name" value="PHAGE SHOCK PROTEIN C"/>
    <property type="match status" value="1"/>
</dbReference>
<keyword evidence="3 6" id="KW-0812">Transmembrane</keyword>
<dbReference type="AlphaFoldDB" id="A0A5N0V638"/>
<dbReference type="GO" id="GO:0005886">
    <property type="term" value="C:plasma membrane"/>
    <property type="evidence" value="ECO:0007669"/>
    <property type="project" value="UniProtKB-SubCell"/>
</dbReference>
<sequence length="71" mass="7270">MTNTANTVKKLHRSTSDRMVAGVCGGWADYLGVDPSLLRIGLVAATVLGAGAPILIYAAAWVLTPEAGGDD</sequence>
<evidence type="ECO:0000256" key="6">
    <source>
        <dbReference type="SAM" id="Phobius"/>
    </source>
</evidence>
<evidence type="ECO:0000259" key="7">
    <source>
        <dbReference type="Pfam" id="PF04024"/>
    </source>
</evidence>
<accession>A0A5N0V638</accession>
<gene>
    <name evidence="8" type="ORF">FPZ12_013260</name>
</gene>
<evidence type="ECO:0000256" key="3">
    <source>
        <dbReference type="ARBA" id="ARBA00022692"/>
    </source>
</evidence>
<keyword evidence="9" id="KW-1185">Reference proteome</keyword>
<proteinExistence type="predicted"/>
<evidence type="ECO:0000256" key="2">
    <source>
        <dbReference type="ARBA" id="ARBA00022475"/>
    </source>
</evidence>
<feature type="transmembrane region" description="Helical" evidence="6">
    <location>
        <begin position="40"/>
        <end position="63"/>
    </location>
</feature>
<evidence type="ECO:0000313" key="9">
    <source>
        <dbReference type="Proteomes" id="UP000319769"/>
    </source>
</evidence>
<name>A0A5N0V638_9PSEU</name>
<evidence type="ECO:0000256" key="1">
    <source>
        <dbReference type="ARBA" id="ARBA00004162"/>
    </source>
</evidence>
<evidence type="ECO:0000256" key="4">
    <source>
        <dbReference type="ARBA" id="ARBA00022989"/>
    </source>
</evidence>
<dbReference type="EMBL" id="VMNW02000015">
    <property type="protein sequence ID" value="KAA9161827.1"/>
    <property type="molecule type" value="Genomic_DNA"/>
</dbReference>
<dbReference type="PANTHER" id="PTHR33885">
    <property type="entry name" value="PHAGE SHOCK PROTEIN C"/>
    <property type="match status" value="1"/>
</dbReference>
<comment type="caution">
    <text evidence="8">The sequence shown here is derived from an EMBL/GenBank/DDBJ whole genome shotgun (WGS) entry which is preliminary data.</text>
</comment>
<organism evidence="8 9">
    <name type="scientific">Amycolatopsis acidicola</name>
    <dbReference type="NCBI Taxonomy" id="2596893"/>
    <lineage>
        <taxon>Bacteria</taxon>
        <taxon>Bacillati</taxon>
        <taxon>Actinomycetota</taxon>
        <taxon>Actinomycetes</taxon>
        <taxon>Pseudonocardiales</taxon>
        <taxon>Pseudonocardiaceae</taxon>
        <taxon>Amycolatopsis</taxon>
    </lineage>
</organism>
<dbReference type="RefSeq" id="WP_144746921.1">
    <property type="nucleotide sequence ID" value="NZ_VMNW02000015.1"/>
</dbReference>
<keyword evidence="4 6" id="KW-1133">Transmembrane helix</keyword>
<keyword evidence="2" id="KW-1003">Cell membrane</keyword>
<evidence type="ECO:0000313" key="8">
    <source>
        <dbReference type="EMBL" id="KAA9161827.1"/>
    </source>
</evidence>
<protein>
    <submittedName>
        <fullName evidence="8">PspC domain-containing protein</fullName>
    </submittedName>
</protein>
<dbReference type="Proteomes" id="UP000319769">
    <property type="component" value="Unassembled WGS sequence"/>
</dbReference>
<feature type="domain" description="Phage shock protein PspC N-terminal" evidence="7">
    <location>
        <begin position="9"/>
        <end position="67"/>
    </location>
</feature>
<evidence type="ECO:0000256" key="5">
    <source>
        <dbReference type="ARBA" id="ARBA00023136"/>
    </source>
</evidence>
<keyword evidence="5 6" id="KW-0472">Membrane</keyword>
<dbReference type="InterPro" id="IPR007168">
    <property type="entry name" value="Phageshock_PspC_N"/>
</dbReference>